<proteinExistence type="predicted"/>
<name>A0ABQ9UN68_SAGOE</name>
<evidence type="ECO:0000313" key="2">
    <source>
        <dbReference type="Proteomes" id="UP001266305"/>
    </source>
</evidence>
<dbReference type="EMBL" id="JASSZA010000011">
    <property type="protein sequence ID" value="KAK2098508.1"/>
    <property type="molecule type" value="Genomic_DNA"/>
</dbReference>
<dbReference type="SMART" id="SM01301">
    <property type="entry name" value="PTPlike_phytase"/>
    <property type="match status" value="1"/>
</dbReference>
<dbReference type="Gene3D" id="3.90.190.10">
    <property type="entry name" value="Protein tyrosine phosphatase superfamily"/>
    <property type="match status" value="2"/>
</dbReference>
<evidence type="ECO:0000313" key="1">
    <source>
        <dbReference type="EMBL" id="KAK2098508.1"/>
    </source>
</evidence>
<keyword evidence="2" id="KW-1185">Reference proteome</keyword>
<gene>
    <name evidence="1" type="ORF">P7K49_023959</name>
</gene>
<dbReference type="Pfam" id="PF14566">
    <property type="entry name" value="PTPlike_phytase"/>
    <property type="match status" value="1"/>
</dbReference>
<organism evidence="1 2">
    <name type="scientific">Saguinus oedipus</name>
    <name type="common">Cotton-top tamarin</name>
    <name type="synonym">Oedipomidas oedipus</name>
    <dbReference type="NCBI Taxonomy" id="9490"/>
    <lineage>
        <taxon>Eukaryota</taxon>
        <taxon>Metazoa</taxon>
        <taxon>Chordata</taxon>
        <taxon>Craniata</taxon>
        <taxon>Vertebrata</taxon>
        <taxon>Euteleostomi</taxon>
        <taxon>Mammalia</taxon>
        <taxon>Eutheria</taxon>
        <taxon>Euarchontoglires</taxon>
        <taxon>Primates</taxon>
        <taxon>Haplorrhini</taxon>
        <taxon>Platyrrhini</taxon>
        <taxon>Cebidae</taxon>
        <taxon>Callitrichinae</taxon>
        <taxon>Saguinus</taxon>
    </lineage>
</organism>
<dbReference type="InterPro" id="IPR029021">
    <property type="entry name" value="Prot-tyrosine_phosphatase-like"/>
</dbReference>
<dbReference type="Proteomes" id="UP001266305">
    <property type="component" value="Unassembled WGS sequence"/>
</dbReference>
<sequence length="309" mass="34528">MGLEARTRLGHGRLWPFRASLEPAPVACALPPDLLQTLEAQLKAHLSETPPGKEGPPTHRFQTCLTMQEIFSQHRRACPGLTYHRIPVPDFCAPHEEVRVLLRLRLLQRDRRPPCLPSGLGSGRVKPPHLLYVARGWSHRVFRFGPICCPLVAMQGSSEGRPPLSWEQGWVQLRWVAGPAVHVQPQGHSTQGWNTGACPAWWRVGTLSPKCVLCWLTRLVLDFDRLLEALRAALSKDPGTGFVFSCLSGQGRTTTAMVVAVLVFWHIQGFPEVGDEELVSVPDAKFTKGEFQGTLGWEEEEEEDSRFQV</sequence>
<reference evidence="1 2" key="1">
    <citation type="submission" date="2023-05" db="EMBL/GenBank/DDBJ databases">
        <title>B98-5 Cell Line De Novo Hybrid Assembly: An Optical Mapping Approach.</title>
        <authorList>
            <person name="Kananen K."/>
            <person name="Auerbach J.A."/>
            <person name="Kautto E."/>
            <person name="Blachly J.S."/>
        </authorList>
    </citation>
    <scope>NUCLEOTIDE SEQUENCE [LARGE SCALE GENOMIC DNA]</scope>
    <source>
        <strain evidence="1">B95-8</strain>
        <tissue evidence="1">Cell line</tissue>
    </source>
</reference>
<protein>
    <submittedName>
        <fullName evidence="1">Uncharacterized protein</fullName>
    </submittedName>
</protein>
<accession>A0ABQ9UN68</accession>
<dbReference type="SUPFAM" id="SSF52799">
    <property type="entry name" value="(Phosphotyrosine protein) phosphatases II"/>
    <property type="match status" value="1"/>
</dbReference>
<comment type="caution">
    <text evidence="1">The sequence shown here is derived from an EMBL/GenBank/DDBJ whole genome shotgun (WGS) entry which is preliminary data.</text>
</comment>